<feature type="transmembrane region" description="Helical" evidence="2">
    <location>
        <begin position="193"/>
        <end position="214"/>
    </location>
</feature>
<proteinExistence type="predicted"/>
<keyword evidence="2" id="KW-0812">Transmembrane</keyword>
<evidence type="ECO:0000313" key="4">
    <source>
        <dbReference type="Proteomes" id="UP000193498"/>
    </source>
</evidence>
<keyword evidence="2" id="KW-1133">Transmembrane helix</keyword>
<organism evidence="3 4">
    <name type="scientific">Basidiobolus meristosporus CBS 931.73</name>
    <dbReference type="NCBI Taxonomy" id="1314790"/>
    <lineage>
        <taxon>Eukaryota</taxon>
        <taxon>Fungi</taxon>
        <taxon>Fungi incertae sedis</taxon>
        <taxon>Zoopagomycota</taxon>
        <taxon>Entomophthoromycotina</taxon>
        <taxon>Basidiobolomycetes</taxon>
        <taxon>Basidiobolales</taxon>
        <taxon>Basidiobolaceae</taxon>
        <taxon>Basidiobolus</taxon>
    </lineage>
</organism>
<feature type="transmembrane region" description="Helical" evidence="2">
    <location>
        <begin position="112"/>
        <end position="132"/>
    </location>
</feature>
<dbReference type="InParanoid" id="A0A1Y1X534"/>
<keyword evidence="2" id="KW-0472">Membrane</keyword>
<dbReference type="Proteomes" id="UP000193498">
    <property type="component" value="Unassembled WGS sequence"/>
</dbReference>
<accession>A0A1Y1X534</accession>
<dbReference type="AlphaFoldDB" id="A0A1Y1X534"/>
<feature type="region of interest" description="Disordered" evidence="1">
    <location>
        <begin position="263"/>
        <end position="293"/>
    </location>
</feature>
<keyword evidence="4" id="KW-1185">Reference proteome</keyword>
<protein>
    <recommendedName>
        <fullName evidence="5">Integral membrane protein</fullName>
    </recommendedName>
</protein>
<feature type="transmembrane region" description="Helical" evidence="2">
    <location>
        <begin position="152"/>
        <end position="172"/>
    </location>
</feature>
<sequence>MALQNPLNTNDLFNDCIPLMVTAVAIPVVASNVYQSSRVAYVYNSNPHKIILVSGVILALYTLISMIDLLSGIIGCDKLFGTFQITWYCSSLLIDGIVYLRVYRPGLLSKIIAVLMLVCQVARLFFLVRTIMQAQLSINQLDICKGTVSRSNAIGTAGTEALCTLFLFAMIVKEIHHRRTKENFDWLTTVIEDGIVCSVGIVLTQLVLTVVAFFNRWPLEFSAFQYISWLLTSKLLIEQLEIYHGSRVRDKSLTANCIATTSLSHSSRSGTGKPFDEQSSSLQRGSSDKSRLVHPNLTAPWVDTYDKDAAVHEITLHTRSSFS</sequence>
<gene>
    <name evidence="3" type="ORF">K493DRAFT_308332</name>
</gene>
<dbReference type="EMBL" id="MCFE01000738">
    <property type="protein sequence ID" value="ORX80466.1"/>
    <property type="molecule type" value="Genomic_DNA"/>
</dbReference>
<comment type="caution">
    <text evidence="3">The sequence shown here is derived from an EMBL/GenBank/DDBJ whole genome shotgun (WGS) entry which is preliminary data.</text>
</comment>
<feature type="transmembrane region" description="Helical" evidence="2">
    <location>
        <begin position="12"/>
        <end position="30"/>
    </location>
</feature>
<name>A0A1Y1X534_9FUNG</name>
<reference evidence="3 4" key="1">
    <citation type="submission" date="2016-07" db="EMBL/GenBank/DDBJ databases">
        <title>Pervasive Adenine N6-methylation of Active Genes in Fungi.</title>
        <authorList>
            <consortium name="DOE Joint Genome Institute"/>
            <person name="Mondo S.J."/>
            <person name="Dannebaum R.O."/>
            <person name="Kuo R.C."/>
            <person name="Labutti K."/>
            <person name="Haridas S."/>
            <person name="Kuo A."/>
            <person name="Salamov A."/>
            <person name="Ahrendt S.R."/>
            <person name="Lipzen A."/>
            <person name="Sullivan W."/>
            <person name="Andreopoulos W.B."/>
            <person name="Clum A."/>
            <person name="Lindquist E."/>
            <person name="Daum C."/>
            <person name="Ramamoorthy G.K."/>
            <person name="Gryganskyi A."/>
            <person name="Culley D."/>
            <person name="Magnuson J.K."/>
            <person name="James T.Y."/>
            <person name="O'Malley M.A."/>
            <person name="Stajich J.E."/>
            <person name="Spatafora J.W."/>
            <person name="Visel A."/>
            <person name="Grigoriev I.V."/>
        </authorList>
    </citation>
    <scope>NUCLEOTIDE SEQUENCE [LARGE SCALE GENOMIC DNA]</scope>
    <source>
        <strain evidence="3 4">CBS 931.73</strain>
    </source>
</reference>
<feature type="transmembrane region" description="Helical" evidence="2">
    <location>
        <begin position="80"/>
        <end position="100"/>
    </location>
</feature>
<evidence type="ECO:0008006" key="5">
    <source>
        <dbReference type="Google" id="ProtNLM"/>
    </source>
</evidence>
<evidence type="ECO:0000313" key="3">
    <source>
        <dbReference type="EMBL" id="ORX80466.1"/>
    </source>
</evidence>
<feature type="transmembrane region" description="Helical" evidence="2">
    <location>
        <begin position="50"/>
        <end position="74"/>
    </location>
</feature>
<evidence type="ECO:0000256" key="1">
    <source>
        <dbReference type="SAM" id="MobiDB-lite"/>
    </source>
</evidence>
<evidence type="ECO:0000256" key="2">
    <source>
        <dbReference type="SAM" id="Phobius"/>
    </source>
</evidence>